<dbReference type="Proteomes" id="UP001055439">
    <property type="component" value="Chromosome 4"/>
</dbReference>
<keyword evidence="1" id="KW-0119">Carbohydrate metabolism</keyword>
<feature type="region of interest" description="Disordered" evidence="2">
    <location>
        <begin position="1"/>
        <end position="62"/>
    </location>
</feature>
<sequence>MSSFQLAQDMERQQVLGRGGGSSTAKAPAGASVPRRLTCMTPPRGRSRAQSLPPTSTPSPNSPALIGAAKLSSMPSNQLIRLPKGATLPVTVKVLEVFHVCPVRNITPSISFVPISLLNMFNSGGAVEQFDVSVTSNHAAAGQDDGRALSDPAATLSTNRVSTATVALRVRGRGRFGAYSSQRPLRCMLDSSDVEFSYDEGTGLVTINIPMLEREMYQWSLQVQV</sequence>
<evidence type="ECO:0000313" key="4">
    <source>
        <dbReference type="Proteomes" id="UP001055439"/>
    </source>
</evidence>
<dbReference type="AlphaFoldDB" id="A0A9E7FR28"/>
<dbReference type="GO" id="GO:0052692">
    <property type="term" value="F:raffinose alpha-galactosidase activity"/>
    <property type="evidence" value="ECO:0007669"/>
    <property type="project" value="TreeGrafter"/>
</dbReference>
<proteinExistence type="predicted"/>
<dbReference type="PANTHER" id="PTHR31268:SF32">
    <property type="entry name" value="GALACTINOL--SUCROSE GALACTOSYLTRANSFERASE 2-RELATED"/>
    <property type="match status" value="1"/>
</dbReference>
<evidence type="ECO:0000313" key="3">
    <source>
        <dbReference type="EMBL" id="URD98457.1"/>
    </source>
</evidence>
<organism evidence="3 4">
    <name type="scientific">Musa troglodytarum</name>
    <name type="common">fe'i banana</name>
    <dbReference type="NCBI Taxonomy" id="320322"/>
    <lineage>
        <taxon>Eukaryota</taxon>
        <taxon>Viridiplantae</taxon>
        <taxon>Streptophyta</taxon>
        <taxon>Embryophyta</taxon>
        <taxon>Tracheophyta</taxon>
        <taxon>Spermatophyta</taxon>
        <taxon>Magnoliopsida</taxon>
        <taxon>Liliopsida</taxon>
        <taxon>Zingiberales</taxon>
        <taxon>Musaceae</taxon>
        <taxon>Musa</taxon>
    </lineage>
</organism>
<gene>
    <name evidence="3" type="ORF">MUK42_34733</name>
</gene>
<dbReference type="Pfam" id="PF05691">
    <property type="entry name" value="Raffinose_syn"/>
    <property type="match status" value="1"/>
</dbReference>
<dbReference type="EMBL" id="CP097506">
    <property type="protein sequence ID" value="URD98457.1"/>
    <property type="molecule type" value="Genomic_DNA"/>
</dbReference>
<name>A0A9E7FR28_9LILI</name>
<evidence type="ECO:0000256" key="2">
    <source>
        <dbReference type="SAM" id="MobiDB-lite"/>
    </source>
</evidence>
<dbReference type="OrthoDB" id="785793at2759"/>
<keyword evidence="4" id="KW-1185">Reference proteome</keyword>
<dbReference type="InterPro" id="IPR008811">
    <property type="entry name" value="Glycosyl_hydrolases_36"/>
</dbReference>
<protein>
    <submittedName>
        <fullName evidence="3">Raffinose synthase or seed imbibition protein Sip1</fullName>
    </submittedName>
</protein>
<dbReference type="PANTHER" id="PTHR31268">
    <property type="match status" value="1"/>
</dbReference>
<reference evidence="3" key="1">
    <citation type="submission" date="2022-05" db="EMBL/GenBank/DDBJ databases">
        <title>The Musa troglodytarum L. genome provides insights into the mechanism of non-climacteric behaviour and enrichment of carotenoids.</title>
        <authorList>
            <person name="Wang J."/>
        </authorList>
    </citation>
    <scope>NUCLEOTIDE SEQUENCE</scope>
    <source>
        <tissue evidence="3">Leaf</tissue>
    </source>
</reference>
<evidence type="ECO:0000256" key="1">
    <source>
        <dbReference type="ARBA" id="ARBA00023277"/>
    </source>
</evidence>
<accession>A0A9E7FR28</accession>